<evidence type="ECO:0000313" key="2">
    <source>
        <dbReference type="EMBL" id="ONK62866.1"/>
    </source>
</evidence>
<keyword evidence="3" id="KW-1185">Reference proteome</keyword>
<dbReference type="GO" id="GO:0016787">
    <property type="term" value="F:hydrolase activity"/>
    <property type="evidence" value="ECO:0007669"/>
    <property type="project" value="InterPro"/>
</dbReference>
<accession>A0A5P1EAE6</accession>
<dbReference type="SUPFAM" id="SSF53474">
    <property type="entry name" value="alpha/beta-Hydrolases"/>
    <property type="match status" value="1"/>
</dbReference>
<reference evidence="3" key="1">
    <citation type="journal article" date="2017" name="Nat. Commun.">
        <title>The asparagus genome sheds light on the origin and evolution of a young Y chromosome.</title>
        <authorList>
            <person name="Harkess A."/>
            <person name="Zhou J."/>
            <person name="Xu C."/>
            <person name="Bowers J.E."/>
            <person name="Van der Hulst R."/>
            <person name="Ayyampalayam S."/>
            <person name="Mercati F."/>
            <person name="Riccardi P."/>
            <person name="McKain M.R."/>
            <person name="Kakrana A."/>
            <person name="Tang H."/>
            <person name="Ray J."/>
            <person name="Groenendijk J."/>
            <person name="Arikit S."/>
            <person name="Mathioni S.M."/>
            <person name="Nakano M."/>
            <person name="Shan H."/>
            <person name="Telgmann-Rauber A."/>
            <person name="Kanno A."/>
            <person name="Yue Z."/>
            <person name="Chen H."/>
            <person name="Li W."/>
            <person name="Chen Y."/>
            <person name="Xu X."/>
            <person name="Zhang Y."/>
            <person name="Luo S."/>
            <person name="Chen H."/>
            <person name="Gao J."/>
            <person name="Mao Z."/>
            <person name="Pires J.C."/>
            <person name="Luo M."/>
            <person name="Kudrna D."/>
            <person name="Wing R.A."/>
            <person name="Meyers B.C."/>
            <person name="Yi K."/>
            <person name="Kong H."/>
            <person name="Lavrijsen P."/>
            <person name="Sunseri F."/>
            <person name="Falavigna A."/>
            <person name="Ye Y."/>
            <person name="Leebens-Mack J.H."/>
            <person name="Chen G."/>
        </authorList>
    </citation>
    <scope>NUCLEOTIDE SEQUENCE [LARGE SCALE GENOMIC DNA]</scope>
    <source>
        <strain evidence="3">cv. DH0086</strain>
    </source>
</reference>
<dbReference type="Gramene" id="ONK62866">
    <property type="protein sequence ID" value="ONK62866"/>
    <property type="gene ID" value="A4U43_C07F8950"/>
</dbReference>
<dbReference type="OrthoDB" id="17560at2759"/>
<evidence type="ECO:0000259" key="1">
    <source>
        <dbReference type="Pfam" id="PF01738"/>
    </source>
</evidence>
<feature type="domain" description="Dienelactone hydrolase" evidence="1">
    <location>
        <begin position="35"/>
        <end position="236"/>
    </location>
</feature>
<dbReference type="PANTHER" id="PTHR17630">
    <property type="entry name" value="DIENELACTONE HYDROLASE"/>
    <property type="match status" value="1"/>
</dbReference>
<dbReference type="Gene3D" id="3.40.50.1820">
    <property type="entry name" value="alpha/beta hydrolase"/>
    <property type="match status" value="1"/>
</dbReference>
<name>A0A5P1EAE6_ASPOF</name>
<dbReference type="AlphaFoldDB" id="A0A5P1EAE6"/>
<dbReference type="EMBL" id="CM007387">
    <property type="protein sequence ID" value="ONK62866.1"/>
    <property type="molecule type" value="Genomic_DNA"/>
</dbReference>
<dbReference type="Pfam" id="PF01738">
    <property type="entry name" value="DLH"/>
    <property type="match status" value="1"/>
</dbReference>
<proteinExistence type="predicted"/>
<evidence type="ECO:0000313" key="3">
    <source>
        <dbReference type="Proteomes" id="UP000243459"/>
    </source>
</evidence>
<organism evidence="2 3">
    <name type="scientific">Asparagus officinalis</name>
    <name type="common">Garden asparagus</name>
    <dbReference type="NCBI Taxonomy" id="4686"/>
    <lineage>
        <taxon>Eukaryota</taxon>
        <taxon>Viridiplantae</taxon>
        <taxon>Streptophyta</taxon>
        <taxon>Embryophyta</taxon>
        <taxon>Tracheophyta</taxon>
        <taxon>Spermatophyta</taxon>
        <taxon>Magnoliopsida</taxon>
        <taxon>Liliopsida</taxon>
        <taxon>Asparagales</taxon>
        <taxon>Asparagaceae</taxon>
        <taxon>Asparagoideae</taxon>
        <taxon>Asparagus</taxon>
    </lineage>
</organism>
<gene>
    <name evidence="2" type="ORF">A4U43_C07F8950</name>
</gene>
<dbReference type="Proteomes" id="UP000243459">
    <property type="component" value="Chromosome 7"/>
</dbReference>
<sequence length="238" mass="25656">MAGSQCCENPPALSSACGGGSVVESFGGLKSYINGSLDSKLAILLVSDVFGFEAPNFRKLADKVAAAGYFVVVPDFFYGDPFDPAKMPIKTWVQSHGTEKGFQDAKPVVTALKERGASAVGAAGFCWGGKVVAELAKTGDIKAGVMLHPSLVTVEDIKEIKSHIAVLGAEVDHISPPELLKQFEEILSAKKEVESYVKIFPGVSHGWTVRYDANDENAVKRAEEAHRDMMEWFAKYVK</sequence>
<dbReference type="InterPro" id="IPR029058">
    <property type="entry name" value="AB_hydrolase_fold"/>
</dbReference>
<protein>
    <recommendedName>
        <fullName evidence="1">Dienelactone hydrolase domain-containing protein</fullName>
    </recommendedName>
</protein>
<dbReference type="OMA" id="WGGKIAC"/>
<dbReference type="InterPro" id="IPR002925">
    <property type="entry name" value="Dienelactn_hydro"/>
</dbReference>
<dbReference type="PANTHER" id="PTHR17630:SF44">
    <property type="entry name" value="PROTEIN AIM2"/>
    <property type="match status" value="1"/>
</dbReference>